<protein>
    <submittedName>
        <fullName evidence="1">AP2 domain-containing protein</fullName>
    </submittedName>
</protein>
<sequence>MYQEASKKIKETMKANNELVENTRISSLFNKKLRSDNKSGHTGVTFKDNKWVARISVSGVEHYLGSFVTKEEAIMARIKGEELYFQPIIDKYKK</sequence>
<dbReference type="SUPFAM" id="SSF54171">
    <property type="entry name" value="DNA-binding domain"/>
    <property type="match status" value="1"/>
</dbReference>
<accession>A0AB74N878</accession>
<organism evidence="1 2">
    <name type="scientific">Listeria monocytogenes</name>
    <dbReference type="NCBI Taxonomy" id="1639"/>
    <lineage>
        <taxon>Bacteria</taxon>
        <taxon>Bacillati</taxon>
        <taxon>Bacillota</taxon>
        <taxon>Bacilli</taxon>
        <taxon>Bacillales</taxon>
        <taxon>Listeriaceae</taxon>
        <taxon>Listeria</taxon>
    </lineage>
</organism>
<dbReference type="AlphaFoldDB" id="A0AB74N878"/>
<reference evidence="1 2" key="1">
    <citation type="submission" date="2019-08" db="EMBL/GenBank/DDBJ databases">
        <title>Soil Listeria distribution.</title>
        <authorList>
            <person name="Liao J."/>
        </authorList>
    </citation>
    <scope>NUCLEOTIDE SEQUENCE [LARGE SCALE GENOMIC DNA]</scope>
    <source>
        <strain evidence="1 2">IN-RH-2-BL1</strain>
    </source>
</reference>
<proteinExistence type="predicted"/>
<dbReference type="GO" id="GO:0003677">
    <property type="term" value="F:DNA binding"/>
    <property type="evidence" value="ECO:0007669"/>
    <property type="project" value="InterPro"/>
</dbReference>
<evidence type="ECO:0000313" key="1">
    <source>
        <dbReference type="EMBL" id="TYU49488.1"/>
    </source>
</evidence>
<comment type="caution">
    <text evidence="1">The sequence shown here is derived from an EMBL/GenBank/DDBJ whole genome shotgun (WGS) entry which is preliminary data.</text>
</comment>
<dbReference type="RefSeq" id="WP_149058270.1">
    <property type="nucleotide sequence ID" value="NZ_VTIK01000010.1"/>
</dbReference>
<dbReference type="InterPro" id="IPR016177">
    <property type="entry name" value="DNA-bd_dom_sf"/>
</dbReference>
<evidence type="ECO:0000313" key="2">
    <source>
        <dbReference type="Proteomes" id="UP000322220"/>
    </source>
</evidence>
<name>A0AB74N878_LISMN</name>
<dbReference type="Proteomes" id="UP000322220">
    <property type="component" value="Unassembled WGS sequence"/>
</dbReference>
<gene>
    <name evidence="1" type="ORF">FZW98_14655</name>
</gene>
<dbReference type="EMBL" id="VTIK01000010">
    <property type="protein sequence ID" value="TYU49488.1"/>
    <property type="molecule type" value="Genomic_DNA"/>
</dbReference>